<evidence type="ECO:0000313" key="2">
    <source>
        <dbReference type="Proteomes" id="UP000187012"/>
    </source>
</evidence>
<protein>
    <submittedName>
        <fullName evidence="1">Uncharacterized protein</fullName>
    </submittedName>
</protein>
<proteinExistence type="predicted"/>
<evidence type="ECO:0000313" key="1">
    <source>
        <dbReference type="EMBL" id="SIT49651.1"/>
    </source>
</evidence>
<organism evidence="1 2">
    <name type="scientific">Paraburkholderia ribeironis</name>
    <dbReference type="NCBI Taxonomy" id="1247936"/>
    <lineage>
        <taxon>Bacteria</taxon>
        <taxon>Pseudomonadati</taxon>
        <taxon>Pseudomonadota</taxon>
        <taxon>Betaproteobacteria</taxon>
        <taxon>Burkholderiales</taxon>
        <taxon>Burkholderiaceae</taxon>
        <taxon>Paraburkholderia</taxon>
    </lineage>
</organism>
<dbReference type="Proteomes" id="UP000187012">
    <property type="component" value="Unassembled WGS sequence"/>
</dbReference>
<accession>A0A1N7SQD5</accession>
<name>A0A1N7SQD5_9BURK</name>
<sequence length="130" mass="15227">MSGPNRPLQRDRKGTICQQRECQPRTCSSLALLRKKACHHQRKFLRREILIRLRRPEIPKEILGINRHRSNPDVIDQDTVTFLLPMKVADKLIPFKASSELTRKRPEAIVVAFFYVVNERDADELLNRGR</sequence>
<gene>
    <name evidence="1" type="ORF">BN2475_1640007</name>
</gene>
<dbReference type="EMBL" id="CYGX02000164">
    <property type="protein sequence ID" value="SIT49651.1"/>
    <property type="molecule type" value="Genomic_DNA"/>
</dbReference>
<reference evidence="1 2" key="1">
    <citation type="submission" date="2016-12" db="EMBL/GenBank/DDBJ databases">
        <authorList>
            <person name="Song W.-J."/>
            <person name="Kurnit D.M."/>
        </authorList>
    </citation>
    <scope>NUCLEOTIDE SEQUENCE [LARGE SCALE GENOMIC DNA]</scope>
    <source>
        <strain evidence="1 2">STM7296</strain>
    </source>
</reference>
<keyword evidence="2" id="KW-1185">Reference proteome</keyword>
<dbReference type="AlphaFoldDB" id="A0A1N7SQD5"/>